<feature type="region of interest" description="Disordered" evidence="1">
    <location>
        <begin position="33"/>
        <end position="95"/>
    </location>
</feature>
<dbReference type="Gene3D" id="3.40.30.10">
    <property type="entry name" value="Glutaredoxin"/>
    <property type="match status" value="1"/>
</dbReference>
<organism evidence="4 5">
    <name type="scientific">Thermaerobacter composti</name>
    <dbReference type="NCBI Taxonomy" id="554949"/>
    <lineage>
        <taxon>Bacteria</taxon>
        <taxon>Bacillati</taxon>
        <taxon>Bacillota</taxon>
        <taxon>Clostridia</taxon>
        <taxon>Eubacteriales</taxon>
        <taxon>Clostridiales Family XVII. Incertae Sedis</taxon>
        <taxon>Thermaerobacter</taxon>
    </lineage>
</organism>
<dbReference type="RefSeq" id="WP_318750480.1">
    <property type="nucleotide sequence ID" value="NZ_CP132508.1"/>
</dbReference>
<protein>
    <submittedName>
        <fullName evidence="4">TlpA disulfide reductase family protein</fullName>
    </submittedName>
</protein>
<evidence type="ECO:0000256" key="2">
    <source>
        <dbReference type="SAM" id="SignalP"/>
    </source>
</evidence>
<evidence type="ECO:0000313" key="5">
    <source>
        <dbReference type="Proteomes" id="UP001304683"/>
    </source>
</evidence>
<dbReference type="InterPro" id="IPR013766">
    <property type="entry name" value="Thioredoxin_domain"/>
</dbReference>
<evidence type="ECO:0000313" key="4">
    <source>
        <dbReference type="EMBL" id="WPD18677.1"/>
    </source>
</evidence>
<sequence>MGARQRIALTVGLLLLLAGIALATGLAGRVDHDPRGAGASEGAGPATPAPDAPSPGGPPGDSGEAPGDAPAPAPGSSVRAPIPPPPGTPVVAPGTPAPDFELRNLDGRPVRLSDFRGKVVFLNFWASWCYPCRQEMPEIRKLVAEEPDDLVVLGVTTSDKASPQEIKDFVETNGYDWTFVYDEGSRVGRLYRVTFIPTSYFIDPGGIVRARYIGPMTVEQMREYVQRARTAGATE</sequence>
<dbReference type="Proteomes" id="UP001304683">
    <property type="component" value="Chromosome"/>
</dbReference>
<feature type="chain" id="PRO_5045859760" evidence="2">
    <location>
        <begin position="24"/>
        <end position="235"/>
    </location>
</feature>
<feature type="domain" description="Thioredoxin" evidence="3">
    <location>
        <begin position="91"/>
        <end position="230"/>
    </location>
</feature>
<dbReference type="PANTHER" id="PTHR42852">
    <property type="entry name" value="THIOL:DISULFIDE INTERCHANGE PROTEIN DSBE"/>
    <property type="match status" value="1"/>
</dbReference>
<feature type="compositionally biased region" description="Pro residues" evidence="1">
    <location>
        <begin position="47"/>
        <end position="58"/>
    </location>
</feature>
<dbReference type="PANTHER" id="PTHR42852:SF13">
    <property type="entry name" value="PROTEIN DIPZ"/>
    <property type="match status" value="1"/>
</dbReference>
<dbReference type="InterPro" id="IPR036249">
    <property type="entry name" value="Thioredoxin-like_sf"/>
</dbReference>
<dbReference type="SUPFAM" id="SSF52833">
    <property type="entry name" value="Thioredoxin-like"/>
    <property type="match status" value="1"/>
</dbReference>
<gene>
    <name evidence="4" type="ORF">Q5761_09970</name>
</gene>
<dbReference type="Pfam" id="PF00578">
    <property type="entry name" value="AhpC-TSA"/>
    <property type="match status" value="1"/>
</dbReference>
<keyword evidence="2" id="KW-0732">Signal</keyword>
<dbReference type="PROSITE" id="PS51352">
    <property type="entry name" value="THIOREDOXIN_2"/>
    <property type="match status" value="1"/>
</dbReference>
<name>A0ABZ0QPI1_9FIRM</name>
<reference evidence="4 5" key="1">
    <citation type="submission" date="2023-08" db="EMBL/GenBank/DDBJ databases">
        <title>Genome sequence of Thermaerobacter compostii strain Ins1, a spore-forming filamentous bacterium isolated from a deep geothermal reservoir.</title>
        <authorList>
            <person name="Bregnard D."/>
            <person name="Gonzalez D."/>
            <person name="Junier P."/>
        </authorList>
    </citation>
    <scope>NUCLEOTIDE SEQUENCE [LARGE SCALE GENOMIC DNA]</scope>
    <source>
        <strain evidence="4 5">Ins1</strain>
    </source>
</reference>
<dbReference type="InterPro" id="IPR000866">
    <property type="entry name" value="AhpC/TSA"/>
</dbReference>
<evidence type="ECO:0000256" key="1">
    <source>
        <dbReference type="SAM" id="MobiDB-lite"/>
    </source>
</evidence>
<evidence type="ECO:0000259" key="3">
    <source>
        <dbReference type="PROSITE" id="PS51352"/>
    </source>
</evidence>
<feature type="signal peptide" evidence="2">
    <location>
        <begin position="1"/>
        <end position="23"/>
    </location>
</feature>
<proteinExistence type="predicted"/>
<feature type="compositionally biased region" description="Low complexity" evidence="1">
    <location>
        <begin position="61"/>
        <end position="77"/>
    </location>
</feature>
<keyword evidence="5" id="KW-1185">Reference proteome</keyword>
<dbReference type="EMBL" id="CP132508">
    <property type="protein sequence ID" value="WPD18677.1"/>
    <property type="molecule type" value="Genomic_DNA"/>
</dbReference>
<dbReference type="CDD" id="cd02966">
    <property type="entry name" value="TlpA_like_family"/>
    <property type="match status" value="1"/>
</dbReference>
<accession>A0ABZ0QPI1</accession>
<dbReference type="InterPro" id="IPR050553">
    <property type="entry name" value="Thioredoxin_ResA/DsbE_sf"/>
</dbReference>